<accession>A0A1F7UWU9</accession>
<dbReference type="GO" id="GO:0016787">
    <property type="term" value="F:hydrolase activity"/>
    <property type="evidence" value="ECO:0007669"/>
    <property type="project" value="UniProtKB-KW"/>
</dbReference>
<dbReference type="GO" id="GO:0019693">
    <property type="term" value="P:ribose phosphate metabolic process"/>
    <property type="evidence" value="ECO:0007669"/>
    <property type="project" value="TreeGrafter"/>
</dbReference>
<dbReference type="Gene3D" id="3.90.79.10">
    <property type="entry name" value="Nucleoside Triphosphate Pyrophosphohydrolase"/>
    <property type="match status" value="1"/>
</dbReference>
<feature type="domain" description="Nudix hydrolase" evidence="3">
    <location>
        <begin position="42"/>
        <end position="170"/>
    </location>
</feature>
<dbReference type="PROSITE" id="PS51462">
    <property type="entry name" value="NUDIX"/>
    <property type="match status" value="1"/>
</dbReference>
<comment type="caution">
    <text evidence="4">The sequence shown here is derived from an EMBL/GenBank/DDBJ whole genome shotgun (WGS) entry which is preliminary data.</text>
</comment>
<dbReference type="PROSITE" id="PS00893">
    <property type="entry name" value="NUDIX_BOX"/>
    <property type="match status" value="1"/>
</dbReference>
<evidence type="ECO:0000313" key="5">
    <source>
        <dbReference type="Proteomes" id="UP000176846"/>
    </source>
</evidence>
<dbReference type="Proteomes" id="UP000176846">
    <property type="component" value="Unassembled WGS sequence"/>
</dbReference>
<comment type="cofactor">
    <cofactor evidence="1">
        <name>Mg(2+)</name>
        <dbReference type="ChEBI" id="CHEBI:18420"/>
    </cofactor>
</comment>
<dbReference type="Pfam" id="PF00293">
    <property type="entry name" value="NUDIX"/>
    <property type="match status" value="1"/>
</dbReference>
<evidence type="ECO:0000256" key="1">
    <source>
        <dbReference type="ARBA" id="ARBA00001946"/>
    </source>
</evidence>
<organism evidence="4 5">
    <name type="scientific">Candidatus Uhrbacteria bacterium RIFCSPLOWO2_01_FULL_47_25</name>
    <dbReference type="NCBI Taxonomy" id="1802402"/>
    <lineage>
        <taxon>Bacteria</taxon>
        <taxon>Candidatus Uhriibacteriota</taxon>
    </lineage>
</organism>
<sequence length="180" mass="20509">MKINGPWKIKDSVEKYKNPWLRVREDQVIRPDGKDGIFGVIEMVAGVSVLPLDDEGFIYLTKEFHYAVERDTIEVVSGGIDRNEKELEAARRELKEELGIEADEWIELGTVDPFTTVINSPATMYLAKKLRFAEADPEGTERIHVMKIKLVDALNMVMESKITHGPSCVLILKAFEYLKK</sequence>
<evidence type="ECO:0000256" key="2">
    <source>
        <dbReference type="ARBA" id="ARBA00022801"/>
    </source>
</evidence>
<dbReference type="InterPro" id="IPR015797">
    <property type="entry name" value="NUDIX_hydrolase-like_dom_sf"/>
</dbReference>
<dbReference type="PANTHER" id="PTHR11839:SF18">
    <property type="entry name" value="NUDIX HYDROLASE DOMAIN-CONTAINING PROTEIN"/>
    <property type="match status" value="1"/>
</dbReference>
<dbReference type="EMBL" id="MGEK01000008">
    <property type="protein sequence ID" value="OGL82773.1"/>
    <property type="molecule type" value="Genomic_DNA"/>
</dbReference>
<dbReference type="SUPFAM" id="SSF55811">
    <property type="entry name" value="Nudix"/>
    <property type="match status" value="1"/>
</dbReference>
<name>A0A1F7UWU9_9BACT</name>
<gene>
    <name evidence="4" type="ORF">A2936_05560</name>
</gene>
<keyword evidence="2" id="KW-0378">Hydrolase</keyword>
<dbReference type="GO" id="GO:0005829">
    <property type="term" value="C:cytosol"/>
    <property type="evidence" value="ECO:0007669"/>
    <property type="project" value="TreeGrafter"/>
</dbReference>
<dbReference type="InterPro" id="IPR000086">
    <property type="entry name" value="NUDIX_hydrolase_dom"/>
</dbReference>
<dbReference type="InterPro" id="IPR020084">
    <property type="entry name" value="NUDIX_hydrolase_CS"/>
</dbReference>
<dbReference type="GO" id="GO:0006753">
    <property type="term" value="P:nucleoside phosphate metabolic process"/>
    <property type="evidence" value="ECO:0007669"/>
    <property type="project" value="TreeGrafter"/>
</dbReference>
<reference evidence="4 5" key="1">
    <citation type="journal article" date="2016" name="Nat. Commun.">
        <title>Thousands of microbial genomes shed light on interconnected biogeochemical processes in an aquifer system.</title>
        <authorList>
            <person name="Anantharaman K."/>
            <person name="Brown C.T."/>
            <person name="Hug L.A."/>
            <person name="Sharon I."/>
            <person name="Castelle C.J."/>
            <person name="Probst A.J."/>
            <person name="Thomas B.C."/>
            <person name="Singh A."/>
            <person name="Wilkins M.J."/>
            <person name="Karaoz U."/>
            <person name="Brodie E.L."/>
            <person name="Williams K.H."/>
            <person name="Hubbard S.S."/>
            <person name="Banfield J.F."/>
        </authorList>
    </citation>
    <scope>NUCLEOTIDE SEQUENCE [LARGE SCALE GENOMIC DNA]</scope>
</reference>
<proteinExistence type="predicted"/>
<dbReference type="PANTHER" id="PTHR11839">
    <property type="entry name" value="UDP/ADP-SUGAR PYROPHOSPHATASE"/>
    <property type="match status" value="1"/>
</dbReference>
<protein>
    <recommendedName>
        <fullName evidence="3">Nudix hydrolase domain-containing protein</fullName>
    </recommendedName>
</protein>
<dbReference type="AlphaFoldDB" id="A0A1F7UWU9"/>
<evidence type="ECO:0000259" key="3">
    <source>
        <dbReference type="PROSITE" id="PS51462"/>
    </source>
</evidence>
<evidence type="ECO:0000313" key="4">
    <source>
        <dbReference type="EMBL" id="OGL82773.1"/>
    </source>
</evidence>